<comment type="caution">
    <text evidence="3">The sequence shown here is derived from an EMBL/GenBank/DDBJ whole genome shotgun (WGS) entry which is preliminary data.</text>
</comment>
<protein>
    <submittedName>
        <fullName evidence="3">Uncharacterized protein</fullName>
    </submittedName>
</protein>
<keyword evidence="2" id="KW-0812">Transmembrane</keyword>
<feature type="region of interest" description="Disordered" evidence="1">
    <location>
        <begin position="85"/>
        <end position="171"/>
    </location>
</feature>
<gene>
    <name evidence="3" type="ORF">AAT19DRAFT_14192</name>
</gene>
<keyword evidence="2" id="KW-1133">Transmembrane helix</keyword>
<feature type="compositionally biased region" description="Basic and acidic residues" evidence="1">
    <location>
        <begin position="274"/>
        <end position="283"/>
    </location>
</feature>
<feature type="compositionally biased region" description="Low complexity" evidence="1">
    <location>
        <begin position="327"/>
        <end position="349"/>
    </location>
</feature>
<feature type="transmembrane region" description="Helical" evidence="2">
    <location>
        <begin position="20"/>
        <end position="44"/>
    </location>
</feature>
<feature type="compositionally biased region" description="Low complexity" evidence="1">
    <location>
        <begin position="95"/>
        <end position="104"/>
    </location>
</feature>
<reference evidence="3 4" key="1">
    <citation type="journal article" date="2018" name="Elife">
        <title>Functional genomics of lipid metabolism in the oleaginous yeast Rhodosporidium toruloides.</title>
        <authorList>
            <person name="Coradetti S.T."/>
            <person name="Pinel D."/>
            <person name="Geiselman G."/>
            <person name="Ito M."/>
            <person name="Mondo S."/>
            <person name="Reilly M.C."/>
            <person name="Cheng Y.F."/>
            <person name="Bauer S."/>
            <person name="Grigoriev I."/>
            <person name="Gladden J.M."/>
            <person name="Simmons B.A."/>
            <person name="Brem R."/>
            <person name="Arkin A.P."/>
            <person name="Skerker J.M."/>
        </authorList>
    </citation>
    <scope>NUCLEOTIDE SEQUENCE [LARGE SCALE GENOMIC DNA]</scope>
    <source>
        <strain evidence="3 4">NBRC 0880</strain>
    </source>
</reference>
<evidence type="ECO:0000313" key="3">
    <source>
        <dbReference type="EMBL" id="PRQ75170.1"/>
    </source>
</evidence>
<feature type="region of interest" description="Disordered" evidence="1">
    <location>
        <begin position="238"/>
        <end position="352"/>
    </location>
</feature>
<feature type="compositionally biased region" description="Basic residues" evidence="1">
    <location>
        <begin position="238"/>
        <end position="258"/>
    </location>
</feature>
<dbReference type="Proteomes" id="UP000239560">
    <property type="component" value="Unassembled WGS sequence"/>
</dbReference>
<accession>A0A2T0AAY6</accession>
<name>A0A2T0AAY6_RHOTO</name>
<evidence type="ECO:0000256" key="2">
    <source>
        <dbReference type="SAM" id="Phobius"/>
    </source>
</evidence>
<proteinExistence type="predicted"/>
<dbReference type="AlphaFoldDB" id="A0A2T0AAY6"/>
<organism evidence="3 4">
    <name type="scientific">Rhodotorula toruloides</name>
    <name type="common">Yeast</name>
    <name type="synonym">Rhodosporidium toruloides</name>
    <dbReference type="NCBI Taxonomy" id="5286"/>
    <lineage>
        <taxon>Eukaryota</taxon>
        <taxon>Fungi</taxon>
        <taxon>Dikarya</taxon>
        <taxon>Basidiomycota</taxon>
        <taxon>Pucciniomycotina</taxon>
        <taxon>Microbotryomycetes</taxon>
        <taxon>Sporidiobolales</taxon>
        <taxon>Sporidiobolaceae</taxon>
        <taxon>Rhodotorula</taxon>
    </lineage>
</organism>
<sequence>MSERRSQRGRWREVAKSGQVSIALGIALPLLLSLTALSIVLLLVTRHHTHCDYNQTQPPRTPNGRSTHPSLRVRLHRLIGTFGWPSLVSHPGPRSSHTASSTHTPPNNTATHSRSSRPSPVSPTHPPTCESTSPLPPSTPFPSTPHTRADLSRPGHPPRPRHHPRHHARIPSVVARLVQRVSVGLGIDPQDSCRDPVVCTPSRVSRVHVLVRQLDRVRGGGERGRRVRLLVRGRRRVPRYPTLPRRRRRRLVSQHRSRSSIQGQRQGQSHRRLDRSVRFDLARRSRRRRRRQLPLAPTLLTPGHPFARSPPSSSSPSRLRTRAQTCARSAPSNASTSPTLPSNSSSSRRLLPRPLPLAASSLALRYRRRLVARVEELP</sequence>
<evidence type="ECO:0000256" key="1">
    <source>
        <dbReference type="SAM" id="MobiDB-lite"/>
    </source>
</evidence>
<evidence type="ECO:0000313" key="4">
    <source>
        <dbReference type="Proteomes" id="UP000239560"/>
    </source>
</evidence>
<keyword evidence="2" id="KW-0472">Membrane</keyword>
<feature type="compositionally biased region" description="Pro residues" evidence="1">
    <location>
        <begin position="134"/>
        <end position="143"/>
    </location>
</feature>
<dbReference type="EMBL" id="LCTV02000005">
    <property type="protein sequence ID" value="PRQ75170.1"/>
    <property type="molecule type" value="Genomic_DNA"/>
</dbReference>
<feature type="compositionally biased region" description="Basic residues" evidence="1">
    <location>
        <begin position="156"/>
        <end position="169"/>
    </location>
</feature>